<keyword evidence="2" id="KW-0732">Signal</keyword>
<proteinExistence type="predicted"/>
<evidence type="ECO:0000256" key="1">
    <source>
        <dbReference type="SAM" id="Phobius"/>
    </source>
</evidence>
<evidence type="ECO:0008006" key="5">
    <source>
        <dbReference type="Google" id="ProtNLM"/>
    </source>
</evidence>
<dbReference type="EMBL" id="KZ303490">
    <property type="protein sequence ID" value="PIA18278.1"/>
    <property type="molecule type" value="Genomic_DNA"/>
</dbReference>
<evidence type="ECO:0000313" key="3">
    <source>
        <dbReference type="EMBL" id="PIA18278.1"/>
    </source>
</evidence>
<reference evidence="3 4" key="1">
    <citation type="journal article" date="2015" name="Genome Biol. Evol.">
        <title>Phylogenomic analyses indicate that early fungi evolved digesting cell walls of algal ancestors of land plants.</title>
        <authorList>
            <person name="Chang Y."/>
            <person name="Wang S."/>
            <person name="Sekimoto S."/>
            <person name="Aerts A.L."/>
            <person name="Choi C."/>
            <person name="Clum A."/>
            <person name="LaButti K.M."/>
            <person name="Lindquist E.A."/>
            <person name="Yee Ngan C."/>
            <person name="Ohm R.A."/>
            <person name="Salamov A.A."/>
            <person name="Grigoriev I.V."/>
            <person name="Spatafora J.W."/>
            <person name="Berbee M.L."/>
        </authorList>
    </citation>
    <scope>NUCLEOTIDE SEQUENCE [LARGE SCALE GENOMIC DNA]</scope>
    <source>
        <strain evidence="3 4">NRRL 1564</strain>
    </source>
</reference>
<keyword evidence="1" id="KW-1133">Transmembrane helix</keyword>
<feature type="transmembrane region" description="Helical" evidence="1">
    <location>
        <begin position="186"/>
        <end position="204"/>
    </location>
</feature>
<evidence type="ECO:0000256" key="2">
    <source>
        <dbReference type="SAM" id="SignalP"/>
    </source>
</evidence>
<keyword evidence="1" id="KW-0812">Transmembrane</keyword>
<organism evidence="3 4">
    <name type="scientific">Coemansia reversa (strain ATCC 12441 / NRRL 1564)</name>
    <dbReference type="NCBI Taxonomy" id="763665"/>
    <lineage>
        <taxon>Eukaryota</taxon>
        <taxon>Fungi</taxon>
        <taxon>Fungi incertae sedis</taxon>
        <taxon>Zoopagomycota</taxon>
        <taxon>Kickxellomycotina</taxon>
        <taxon>Kickxellomycetes</taxon>
        <taxon>Kickxellales</taxon>
        <taxon>Kickxellaceae</taxon>
        <taxon>Coemansia</taxon>
    </lineage>
</organism>
<dbReference type="PANTHER" id="PTHR35465">
    <property type="entry name" value="CAVEOLIN-1 PROTEIN"/>
    <property type="match status" value="1"/>
</dbReference>
<dbReference type="InterPro" id="IPR019433">
    <property type="entry name" value="GPI_ManTrfase_II_coact_Pga1"/>
</dbReference>
<dbReference type="AlphaFoldDB" id="A0A2G5BGX8"/>
<feature type="signal peptide" evidence="2">
    <location>
        <begin position="1"/>
        <end position="20"/>
    </location>
</feature>
<protein>
    <recommendedName>
        <fullName evidence="5">ER membrane protein complex subunit 7 beta-sandwich domain-containing protein</fullName>
    </recommendedName>
</protein>
<dbReference type="Pfam" id="PF10333">
    <property type="entry name" value="Pga1"/>
    <property type="match status" value="1"/>
</dbReference>
<sequence length="225" mass="25315">MKLLNYIFALLLFLCTSVCANTEIRHFRLDDADSDLYPTQEIQALVAKKLTASKLLAGPYEKTEIESIYAVESKKYDSKYKEKWYQLSNIQPGCSYELRISYAASMPSNFEITLYTVSQVARIFNIIQDKATMDAQESKQQGRKIIMYAKVTSSYVGISHIPGMEDQAVPYILVLEKHVLGLPVQALKLVGVLVIVIAISLLVVTPRILAKIDNVLAESPPYKEE</sequence>
<evidence type="ECO:0000313" key="4">
    <source>
        <dbReference type="Proteomes" id="UP000242474"/>
    </source>
</evidence>
<feature type="chain" id="PRO_5013969166" description="ER membrane protein complex subunit 7 beta-sandwich domain-containing protein" evidence="2">
    <location>
        <begin position="21"/>
        <end position="225"/>
    </location>
</feature>
<accession>A0A2G5BGX8</accession>
<dbReference type="Proteomes" id="UP000242474">
    <property type="component" value="Unassembled WGS sequence"/>
</dbReference>
<gene>
    <name evidence="3" type="ORF">COEREDRAFT_79785</name>
</gene>
<name>A0A2G5BGX8_COERN</name>
<keyword evidence="1" id="KW-0472">Membrane</keyword>
<dbReference type="OrthoDB" id="3360032at2759"/>
<keyword evidence="4" id="KW-1185">Reference proteome</keyword>
<dbReference type="PANTHER" id="PTHR35465:SF1">
    <property type="entry name" value="PHOSPHATIDYLINOSITOL-GLYCAN BIOSYNTHESIS CLASS X PROTEIN"/>
    <property type="match status" value="1"/>
</dbReference>